<evidence type="ECO:0000256" key="3">
    <source>
        <dbReference type="ARBA" id="ARBA00022705"/>
    </source>
</evidence>
<evidence type="ECO:0000256" key="7">
    <source>
        <dbReference type="ARBA" id="ARBA00022840"/>
    </source>
</evidence>
<dbReference type="SUPFAM" id="SSF48024">
    <property type="entry name" value="N-terminal domain of DnaB helicase"/>
    <property type="match status" value="1"/>
</dbReference>
<dbReference type="SMART" id="SM00382">
    <property type="entry name" value="AAA"/>
    <property type="match status" value="1"/>
</dbReference>
<evidence type="ECO:0000256" key="8">
    <source>
        <dbReference type="ARBA" id="ARBA00023125"/>
    </source>
</evidence>
<dbReference type="InterPro" id="IPR007694">
    <property type="entry name" value="DNA_helicase_DnaB-like_C"/>
</dbReference>
<evidence type="ECO:0000313" key="15">
    <source>
        <dbReference type="Proteomes" id="UP000231179"/>
    </source>
</evidence>
<gene>
    <name evidence="14" type="primary">dnaC</name>
    <name evidence="14" type="ORF">SCLAR_v1c00260</name>
</gene>
<dbReference type="InterPro" id="IPR003593">
    <property type="entry name" value="AAA+_ATPase"/>
</dbReference>
<evidence type="ECO:0000256" key="11">
    <source>
        <dbReference type="NCBIfam" id="TIGR00665"/>
    </source>
</evidence>
<evidence type="ECO:0000256" key="12">
    <source>
        <dbReference type="RuleBase" id="RU362085"/>
    </source>
</evidence>
<dbReference type="InterPro" id="IPR016136">
    <property type="entry name" value="DNA_helicase_N/primase_C"/>
</dbReference>
<dbReference type="Gene3D" id="3.40.50.300">
    <property type="entry name" value="P-loop containing nucleotide triphosphate hydrolases"/>
    <property type="match status" value="1"/>
</dbReference>
<dbReference type="GO" id="GO:0006269">
    <property type="term" value="P:DNA replication, synthesis of primer"/>
    <property type="evidence" value="ECO:0007669"/>
    <property type="project" value="UniProtKB-UniRule"/>
</dbReference>
<comment type="function">
    <text evidence="12">The main replicative DNA helicase, it participates in initiation and elongation during chromosome replication. Travels ahead of the DNA replisome, separating dsDNA into templates for DNA synthesis. A processive ATP-dependent 5'-3' DNA helicase it has DNA-dependent ATPase activity.</text>
</comment>
<dbReference type="InterPro" id="IPR007693">
    <property type="entry name" value="DNA_helicase_DnaB-like_N"/>
</dbReference>
<dbReference type="Pfam" id="PF00772">
    <property type="entry name" value="DnaB"/>
    <property type="match status" value="1"/>
</dbReference>
<comment type="similarity">
    <text evidence="1 12">Belongs to the helicase family. DnaB subfamily.</text>
</comment>
<keyword evidence="7 12" id="KW-0067">ATP-binding</keyword>
<dbReference type="GO" id="GO:1990077">
    <property type="term" value="C:primosome complex"/>
    <property type="evidence" value="ECO:0007669"/>
    <property type="project" value="UniProtKB-UniRule"/>
</dbReference>
<dbReference type="EC" id="5.6.2.3" evidence="11 12"/>
<dbReference type="Gene3D" id="1.10.860.10">
    <property type="entry name" value="DNAb Helicase, Chain A"/>
    <property type="match status" value="1"/>
</dbReference>
<evidence type="ECO:0000256" key="5">
    <source>
        <dbReference type="ARBA" id="ARBA00022801"/>
    </source>
</evidence>
<dbReference type="GO" id="GO:0016887">
    <property type="term" value="F:ATP hydrolysis activity"/>
    <property type="evidence" value="ECO:0007669"/>
    <property type="project" value="RHEA"/>
</dbReference>
<evidence type="ECO:0000256" key="6">
    <source>
        <dbReference type="ARBA" id="ARBA00022806"/>
    </source>
</evidence>
<dbReference type="CDD" id="cd00984">
    <property type="entry name" value="DnaB_C"/>
    <property type="match status" value="1"/>
</dbReference>
<name>A0A1Y0KYU1_9MOLU</name>
<feature type="domain" description="SF4 helicase" evidence="13">
    <location>
        <begin position="179"/>
        <end position="452"/>
    </location>
</feature>
<dbReference type="RefSeq" id="WP_100253926.1">
    <property type="nucleotide sequence ID" value="NZ_CP015819.1"/>
</dbReference>
<dbReference type="Proteomes" id="UP000231179">
    <property type="component" value="Chromosome"/>
</dbReference>
<dbReference type="SUPFAM" id="SSF52540">
    <property type="entry name" value="P-loop containing nucleoside triphosphate hydrolases"/>
    <property type="match status" value="1"/>
</dbReference>
<dbReference type="PANTHER" id="PTHR30153:SF2">
    <property type="entry name" value="REPLICATIVE DNA HELICASE"/>
    <property type="match status" value="1"/>
</dbReference>
<keyword evidence="3 12" id="KW-0235">DNA replication</keyword>
<dbReference type="PROSITE" id="PS51199">
    <property type="entry name" value="SF4_HELICASE"/>
    <property type="match status" value="1"/>
</dbReference>
<dbReference type="InterPro" id="IPR027417">
    <property type="entry name" value="P-loop_NTPase"/>
</dbReference>
<keyword evidence="15" id="KW-1185">Reference proteome</keyword>
<dbReference type="FunFam" id="3.40.50.300:FF:000351">
    <property type="entry name" value="Replicative DNA helicase"/>
    <property type="match status" value="1"/>
</dbReference>
<dbReference type="InterPro" id="IPR007692">
    <property type="entry name" value="DNA_helicase_DnaB"/>
</dbReference>
<organism evidence="14 15">
    <name type="scientific">Spiroplasma clarkii</name>
    <dbReference type="NCBI Taxonomy" id="2139"/>
    <lineage>
        <taxon>Bacteria</taxon>
        <taxon>Bacillati</taxon>
        <taxon>Mycoplasmatota</taxon>
        <taxon>Mollicutes</taxon>
        <taxon>Entomoplasmatales</taxon>
        <taxon>Spiroplasmataceae</taxon>
        <taxon>Spiroplasma</taxon>
    </lineage>
</organism>
<evidence type="ECO:0000256" key="9">
    <source>
        <dbReference type="ARBA" id="ARBA00023235"/>
    </source>
</evidence>
<evidence type="ECO:0000256" key="1">
    <source>
        <dbReference type="ARBA" id="ARBA00008428"/>
    </source>
</evidence>
<dbReference type="GO" id="GO:0043139">
    <property type="term" value="F:5'-3' DNA helicase activity"/>
    <property type="evidence" value="ECO:0007669"/>
    <property type="project" value="UniProtKB-EC"/>
</dbReference>
<protein>
    <recommendedName>
        <fullName evidence="11 12">Replicative DNA helicase</fullName>
        <ecNumber evidence="11 12">5.6.2.3</ecNumber>
    </recommendedName>
</protein>
<dbReference type="GO" id="GO:0005524">
    <property type="term" value="F:ATP binding"/>
    <property type="evidence" value="ECO:0007669"/>
    <property type="project" value="UniProtKB-UniRule"/>
</dbReference>
<dbReference type="OrthoDB" id="9773982at2"/>
<keyword evidence="8 12" id="KW-0238">DNA-binding</keyword>
<accession>A0A1Y0KYU1</accession>
<evidence type="ECO:0000313" key="14">
    <source>
        <dbReference type="EMBL" id="ATX70363.1"/>
    </source>
</evidence>
<comment type="catalytic activity">
    <reaction evidence="10 12">
        <text>ATP + H2O = ADP + phosphate + H(+)</text>
        <dbReference type="Rhea" id="RHEA:13065"/>
        <dbReference type="ChEBI" id="CHEBI:15377"/>
        <dbReference type="ChEBI" id="CHEBI:15378"/>
        <dbReference type="ChEBI" id="CHEBI:30616"/>
        <dbReference type="ChEBI" id="CHEBI:43474"/>
        <dbReference type="ChEBI" id="CHEBI:456216"/>
        <dbReference type="EC" id="5.6.2.3"/>
    </reaction>
</comment>
<proteinExistence type="inferred from homology"/>
<keyword evidence="9" id="KW-0413">Isomerase</keyword>
<keyword evidence="2 12" id="KW-0639">Primosome</keyword>
<dbReference type="AlphaFoldDB" id="A0A1Y0KYU1"/>
<keyword evidence="4 12" id="KW-0547">Nucleotide-binding</keyword>
<evidence type="ECO:0000259" key="13">
    <source>
        <dbReference type="PROSITE" id="PS51199"/>
    </source>
</evidence>
<dbReference type="Pfam" id="PF03796">
    <property type="entry name" value="DnaB_C"/>
    <property type="match status" value="1"/>
</dbReference>
<evidence type="ECO:0000256" key="10">
    <source>
        <dbReference type="ARBA" id="ARBA00048954"/>
    </source>
</evidence>
<dbReference type="InterPro" id="IPR036185">
    <property type="entry name" value="DNA_heli_DnaB-like_N_sf"/>
</dbReference>
<dbReference type="GO" id="GO:0003677">
    <property type="term" value="F:DNA binding"/>
    <property type="evidence" value="ECO:0007669"/>
    <property type="project" value="UniProtKB-UniRule"/>
</dbReference>
<evidence type="ECO:0000256" key="2">
    <source>
        <dbReference type="ARBA" id="ARBA00022515"/>
    </source>
</evidence>
<sequence length="452" mass="50614">MTNEFEVNSINILLNAEKYVLAVAMHSPKACFEIITQLEQTDFSSDAHSIIFETIQEVSQTGTKVSSATVINKLQENKLLAKIGGIEAITDINSFYITDEGFEDHIEVIFKSSMGRQLDRAIGEIKQLRDSRSPVLDVFMAAQQKIMGIRTEIKKDDAVPIKETVVEVIKKIDNLQNSGGSLINGIPSGFTDIDSITNGWQKGDFIILAARPSMGKTAFALNLATNAAKRNKGVVFFSLEMPKEQLVQRILASESTVDSNLLRIPAGLNQDKWKLITSAGDKIQKMNIVIDDTPGLNVMQIQSKLRKIKRDFEIEVCFIDYLQLISSVNNRFDSRQNEVAAISRQLKLIARELNIPVICLSQLSRSVEKREEKTPLMSDLRDSGAIEQDADIIMFLYREDYYAKREEYSMQSGSQVEPTDVIISKHRNGATGTVKVQFAKNCGKFMDQSKNN</sequence>
<keyword evidence="5 12" id="KW-0378">Hydrolase</keyword>
<dbReference type="PANTHER" id="PTHR30153">
    <property type="entry name" value="REPLICATIVE DNA HELICASE DNAB"/>
    <property type="match status" value="1"/>
</dbReference>
<keyword evidence="6 12" id="KW-0347">Helicase</keyword>
<evidence type="ECO:0000256" key="4">
    <source>
        <dbReference type="ARBA" id="ARBA00022741"/>
    </source>
</evidence>
<dbReference type="GO" id="GO:0005829">
    <property type="term" value="C:cytosol"/>
    <property type="evidence" value="ECO:0007669"/>
    <property type="project" value="TreeGrafter"/>
</dbReference>
<dbReference type="NCBIfam" id="TIGR00665">
    <property type="entry name" value="DnaB"/>
    <property type="match status" value="1"/>
</dbReference>
<dbReference type="KEGG" id="scla:SCLARK_00110"/>
<dbReference type="EMBL" id="CP024870">
    <property type="protein sequence ID" value="ATX70363.1"/>
    <property type="molecule type" value="Genomic_DNA"/>
</dbReference>
<reference evidence="14 15" key="1">
    <citation type="submission" date="2017-11" db="EMBL/GenBank/DDBJ databases">
        <title>Complete genome sequence of Spiroplasma clarkii CN-5 (DSM 19994).</title>
        <authorList>
            <person name="Tsai Y.-M."/>
            <person name="Chang A."/>
            <person name="Lo W.-S."/>
            <person name="Kuo C.-H."/>
        </authorList>
    </citation>
    <scope>NUCLEOTIDE SEQUENCE [LARGE SCALE GENOMIC DNA]</scope>
    <source>
        <strain evidence="14 15">CN-5</strain>
    </source>
</reference>